<proteinExistence type="predicted"/>
<dbReference type="Pfam" id="PF18895">
    <property type="entry name" value="T4SS_pilin"/>
    <property type="match status" value="1"/>
</dbReference>
<feature type="signal peptide" evidence="2">
    <location>
        <begin position="1"/>
        <end position="23"/>
    </location>
</feature>
<dbReference type="InterPro" id="IPR043993">
    <property type="entry name" value="T4SS_pilin"/>
</dbReference>
<feature type="transmembrane region" description="Helical" evidence="1">
    <location>
        <begin position="42"/>
        <end position="63"/>
    </location>
</feature>
<protein>
    <recommendedName>
        <fullName evidence="5">TrbC/VIRB2 family protein</fullName>
    </recommendedName>
</protein>
<reference evidence="3 4" key="1">
    <citation type="journal article" date="2015" name="Nature">
        <title>rRNA introns, odd ribosomes, and small enigmatic genomes across a large radiation of phyla.</title>
        <authorList>
            <person name="Brown C.T."/>
            <person name="Hug L.A."/>
            <person name="Thomas B.C."/>
            <person name="Sharon I."/>
            <person name="Castelle C.J."/>
            <person name="Singh A."/>
            <person name="Wilkins M.J."/>
            <person name="Williams K.H."/>
            <person name="Banfield J.F."/>
        </authorList>
    </citation>
    <scope>NUCLEOTIDE SEQUENCE [LARGE SCALE GENOMIC DNA]</scope>
</reference>
<keyword evidence="1" id="KW-0472">Membrane</keyword>
<evidence type="ECO:0000256" key="2">
    <source>
        <dbReference type="SAM" id="SignalP"/>
    </source>
</evidence>
<evidence type="ECO:0008006" key="5">
    <source>
        <dbReference type="Google" id="ProtNLM"/>
    </source>
</evidence>
<comment type="caution">
    <text evidence="3">The sequence shown here is derived from an EMBL/GenBank/DDBJ whole genome shotgun (WGS) entry which is preliminary data.</text>
</comment>
<dbReference type="Proteomes" id="UP000034793">
    <property type="component" value="Unassembled WGS sequence"/>
</dbReference>
<accession>A0A0G0S5A6</accession>
<feature type="transmembrane region" description="Helical" evidence="1">
    <location>
        <begin position="75"/>
        <end position="96"/>
    </location>
</feature>
<evidence type="ECO:0000256" key="1">
    <source>
        <dbReference type="SAM" id="Phobius"/>
    </source>
</evidence>
<keyword evidence="1" id="KW-0812">Transmembrane</keyword>
<evidence type="ECO:0000313" key="3">
    <source>
        <dbReference type="EMBL" id="KKR29895.1"/>
    </source>
</evidence>
<sequence length="116" mass="12335">MKTKTKIGALIVGALALPITSFAALGNIDTLITDVGNIVNKIIPIVFALALLGFFYGLVMYIFGKEDNKDQAKKTMIWGVVALFVMASVWGLVRFIGNAVGINQDSGPAVGPLIPR</sequence>
<evidence type="ECO:0000313" key="4">
    <source>
        <dbReference type="Proteomes" id="UP000034793"/>
    </source>
</evidence>
<keyword evidence="2" id="KW-0732">Signal</keyword>
<dbReference type="EMBL" id="LBXL01000019">
    <property type="protein sequence ID" value="KKR29895.1"/>
    <property type="molecule type" value="Genomic_DNA"/>
</dbReference>
<gene>
    <name evidence="3" type="ORF">UT61_C0019G0012</name>
</gene>
<dbReference type="AlphaFoldDB" id="A0A0G0S5A6"/>
<name>A0A0G0S5A6_9BACT</name>
<keyword evidence="1" id="KW-1133">Transmembrane helix</keyword>
<organism evidence="3 4">
    <name type="scientific">Candidatus Woesebacteria bacterium GW2011_GWA1_39_8</name>
    <dbReference type="NCBI Taxonomy" id="1618552"/>
    <lineage>
        <taxon>Bacteria</taxon>
        <taxon>Candidatus Woeseibacteriota</taxon>
    </lineage>
</organism>
<feature type="chain" id="PRO_5002534389" description="TrbC/VIRB2 family protein" evidence="2">
    <location>
        <begin position="24"/>
        <end position="116"/>
    </location>
</feature>